<dbReference type="PANTHER" id="PTHR10050">
    <property type="entry name" value="DOLICHYL-PHOSPHATE-MANNOSE--PROTEIN MANNOSYLTRANSFERASE"/>
    <property type="match status" value="1"/>
</dbReference>
<evidence type="ECO:0000256" key="6">
    <source>
        <dbReference type="ARBA" id="ARBA00022692"/>
    </source>
</evidence>
<keyword evidence="7 9" id="KW-1133">Transmembrane helix</keyword>
<name>A0A674NUV4_TAKRU</name>
<evidence type="ECO:0000256" key="5">
    <source>
        <dbReference type="ARBA" id="ARBA00022679"/>
    </source>
</evidence>
<keyword evidence="12" id="KW-1185">Reference proteome</keyword>
<dbReference type="InterPro" id="IPR003342">
    <property type="entry name" value="ArnT-like_N"/>
</dbReference>
<accession>A0A674NUV4</accession>
<reference evidence="11" key="3">
    <citation type="submission" date="2025-09" db="UniProtKB">
        <authorList>
            <consortium name="Ensembl"/>
        </authorList>
    </citation>
    <scope>IDENTIFICATION</scope>
</reference>
<evidence type="ECO:0000256" key="2">
    <source>
        <dbReference type="ARBA" id="ARBA00004922"/>
    </source>
</evidence>
<evidence type="ECO:0000259" key="10">
    <source>
        <dbReference type="Pfam" id="PF02366"/>
    </source>
</evidence>
<comment type="subcellular location">
    <subcellularLocation>
        <location evidence="1">Endomembrane system</location>
        <topology evidence="1">Multi-pass membrane protein</topology>
    </subcellularLocation>
</comment>
<dbReference type="Proteomes" id="UP000005226">
    <property type="component" value="Chromosome 21"/>
</dbReference>
<feature type="transmembrane region" description="Helical" evidence="9">
    <location>
        <begin position="6"/>
        <end position="26"/>
    </location>
</feature>
<dbReference type="Ensembl" id="ENSTRUT00000090314.1">
    <property type="protein sequence ID" value="ENSTRUP00000076751.1"/>
    <property type="gene ID" value="ENSTRUG00000018316.3"/>
</dbReference>
<feature type="domain" description="ArnT-like N-terminal" evidence="10">
    <location>
        <begin position="19"/>
        <end position="97"/>
    </location>
</feature>
<evidence type="ECO:0000256" key="7">
    <source>
        <dbReference type="ARBA" id="ARBA00022989"/>
    </source>
</evidence>
<evidence type="ECO:0000313" key="12">
    <source>
        <dbReference type="Proteomes" id="UP000005226"/>
    </source>
</evidence>
<protein>
    <recommendedName>
        <fullName evidence="10">ArnT-like N-terminal domain-containing protein</fullName>
    </recommendedName>
</protein>
<dbReference type="AlphaFoldDB" id="A0A674NUV4"/>
<comment type="similarity">
    <text evidence="3">Belongs to the glycosyltransferase 39 family.</text>
</comment>
<reference evidence="11" key="2">
    <citation type="submission" date="2025-08" db="UniProtKB">
        <authorList>
            <consortium name="Ensembl"/>
        </authorList>
    </citation>
    <scope>IDENTIFICATION</scope>
</reference>
<dbReference type="UniPathway" id="UPA00378"/>
<dbReference type="InterPro" id="IPR027005">
    <property type="entry name" value="PMT-like"/>
</dbReference>
<organism evidence="11 12">
    <name type="scientific">Takifugu rubripes</name>
    <name type="common">Japanese pufferfish</name>
    <name type="synonym">Fugu rubripes</name>
    <dbReference type="NCBI Taxonomy" id="31033"/>
    <lineage>
        <taxon>Eukaryota</taxon>
        <taxon>Metazoa</taxon>
        <taxon>Chordata</taxon>
        <taxon>Craniata</taxon>
        <taxon>Vertebrata</taxon>
        <taxon>Euteleostomi</taxon>
        <taxon>Actinopterygii</taxon>
        <taxon>Neopterygii</taxon>
        <taxon>Teleostei</taxon>
        <taxon>Neoteleostei</taxon>
        <taxon>Acanthomorphata</taxon>
        <taxon>Eupercaria</taxon>
        <taxon>Tetraodontiformes</taxon>
        <taxon>Tetradontoidea</taxon>
        <taxon>Tetraodontidae</taxon>
        <taxon>Takifugu</taxon>
    </lineage>
</organism>
<comment type="pathway">
    <text evidence="2">Protein modification; protein glycosylation.</text>
</comment>
<proteinExistence type="inferred from homology"/>
<keyword evidence="5" id="KW-0808">Transferase</keyword>
<dbReference type="GeneTree" id="ENSGT00940000158049"/>
<evidence type="ECO:0000256" key="8">
    <source>
        <dbReference type="ARBA" id="ARBA00023136"/>
    </source>
</evidence>
<evidence type="ECO:0000256" key="1">
    <source>
        <dbReference type="ARBA" id="ARBA00004127"/>
    </source>
</evidence>
<keyword evidence="4" id="KW-0328">Glycosyltransferase</keyword>
<evidence type="ECO:0000256" key="9">
    <source>
        <dbReference type="SAM" id="Phobius"/>
    </source>
</evidence>
<gene>
    <name evidence="11" type="primary">pomt1</name>
</gene>
<dbReference type="Pfam" id="PF02366">
    <property type="entry name" value="PMT"/>
    <property type="match status" value="1"/>
</dbReference>
<reference evidence="11 12" key="1">
    <citation type="journal article" date="2011" name="Genome Biol. Evol.">
        <title>Integration of the genetic map and genome assembly of fugu facilitates insights into distinct features of genome evolution in teleosts and mammals.</title>
        <authorList>
            <person name="Kai W."/>
            <person name="Kikuchi K."/>
            <person name="Tohari S."/>
            <person name="Chew A.K."/>
            <person name="Tay A."/>
            <person name="Fujiwara A."/>
            <person name="Hosoya S."/>
            <person name="Suetake H."/>
            <person name="Naruse K."/>
            <person name="Brenner S."/>
            <person name="Suzuki Y."/>
            <person name="Venkatesh B."/>
        </authorList>
    </citation>
    <scope>NUCLEOTIDE SEQUENCE [LARGE SCALE GENOMIC DNA]</scope>
</reference>
<dbReference type="GO" id="GO:0005783">
    <property type="term" value="C:endoplasmic reticulum"/>
    <property type="evidence" value="ECO:0007669"/>
    <property type="project" value="TreeGrafter"/>
</dbReference>
<evidence type="ECO:0000256" key="3">
    <source>
        <dbReference type="ARBA" id="ARBA00007222"/>
    </source>
</evidence>
<dbReference type="GO" id="GO:0016020">
    <property type="term" value="C:membrane"/>
    <property type="evidence" value="ECO:0007669"/>
    <property type="project" value="InterPro"/>
</dbReference>
<evidence type="ECO:0000256" key="4">
    <source>
        <dbReference type="ARBA" id="ARBA00022676"/>
    </source>
</evidence>
<keyword evidence="6 9" id="KW-0812">Transmembrane</keyword>
<dbReference type="GO" id="GO:0004169">
    <property type="term" value="F:dolichyl-phosphate-mannose-protein mannosyltransferase activity"/>
    <property type="evidence" value="ECO:0007669"/>
    <property type="project" value="TreeGrafter"/>
</dbReference>
<dbReference type="PANTHER" id="PTHR10050:SF51">
    <property type="entry name" value="PROTEIN O-MANNOSYL-TRANSFERASE 1"/>
    <property type="match status" value="1"/>
</dbReference>
<sequence length="171" mass="18616">MHLQLPLVATLQVDVVLVLVTVVALWTRLSQLSYPNAVVFDEVYYGQFVSLYMKQVFFIDDSGPPLGHMILSLGAYLGGFNGNYAWNQIGAEYPNNVLPSVSFGDCTASSAGELPDCSVTFHVAGVCAHLLRAFGILLLPAVPQQAQQVSLTSGREEDPEGMHKNIVYAHF</sequence>
<evidence type="ECO:0000313" key="11">
    <source>
        <dbReference type="Ensembl" id="ENSTRUP00000076751.1"/>
    </source>
</evidence>
<keyword evidence="8 9" id="KW-0472">Membrane</keyword>